<evidence type="ECO:0000256" key="5">
    <source>
        <dbReference type="ARBA" id="ARBA00023012"/>
    </source>
</evidence>
<dbReference type="InterPro" id="IPR005467">
    <property type="entry name" value="His_kinase_dom"/>
</dbReference>
<dbReference type="InterPro" id="IPR003594">
    <property type="entry name" value="HATPase_dom"/>
</dbReference>
<evidence type="ECO:0000259" key="9">
    <source>
        <dbReference type="PROSITE" id="PS50112"/>
    </source>
</evidence>
<dbReference type="GO" id="GO:0000155">
    <property type="term" value="F:phosphorelay sensor kinase activity"/>
    <property type="evidence" value="ECO:0007669"/>
    <property type="project" value="InterPro"/>
</dbReference>
<organism evidence="10 11">
    <name type="scientific">Holdemanella porci</name>
    <dbReference type="NCBI Taxonomy" id="2652276"/>
    <lineage>
        <taxon>Bacteria</taxon>
        <taxon>Bacillati</taxon>
        <taxon>Bacillota</taxon>
        <taxon>Erysipelotrichia</taxon>
        <taxon>Erysipelotrichales</taxon>
        <taxon>Erysipelotrichaceae</taxon>
        <taxon>Holdemanella</taxon>
    </lineage>
</organism>
<dbReference type="CDD" id="cd17546">
    <property type="entry name" value="REC_hyHK_CKI1_RcsC-like"/>
    <property type="match status" value="1"/>
</dbReference>
<evidence type="ECO:0000313" key="10">
    <source>
        <dbReference type="EMBL" id="MSS57236.1"/>
    </source>
</evidence>
<dbReference type="SUPFAM" id="SSF55874">
    <property type="entry name" value="ATPase domain of HSP90 chaperone/DNA topoisomerase II/histidine kinase"/>
    <property type="match status" value="1"/>
</dbReference>
<dbReference type="Gene3D" id="1.10.287.130">
    <property type="match status" value="1"/>
</dbReference>
<feature type="modified residue" description="4-aspartylphosphate" evidence="6">
    <location>
        <position position="701"/>
    </location>
</feature>
<dbReference type="Proteomes" id="UP000434241">
    <property type="component" value="Unassembled WGS sequence"/>
</dbReference>
<name>A0A6N7V5Y6_9FIRM</name>
<feature type="domain" description="PAS" evidence="9">
    <location>
        <begin position="27"/>
        <end position="67"/>
    </location>
</feature>
<keyword evidence="4" id="KW-0808">Transferase</keyword>
<dbReference type="InterPro" id="IPR003661">
    <property type="entry name" value="HisK_dim/P_dom"/>
</dbReference>
<feature type="domain" description="Response regulatory" evidence="8">
    <location>
        <begin position="649"/>
        <end position="770"/>
    </location>
</feature>
<dbReference type="InterPro" id="IPR036097">
    <property type="entry name" value="HisK_dim/P_sf"/>
</dbReference>
<dbReference type="InterPro" id="IPR036890">
    <property type="entry name" value="HATPase_C_sf"/>
</dbReference>
<dbReference type="Pfam" id="PF02518">
    <property type="entry name" value="HATPase_c"/>
    <property type="match status" value="1"/>
</dbReference>
<dbReference type="PROSITE" id="PS50109">
    <property type="entry name" value="HIS_KIN"/>
    <property type="match status" value="1"/>
</dbReference>
<dbReference type="SUPFAM" id="SSF47384">
    <property type="entry name" value="Homodimeric domain of signal transducing histidine kinase"/>
    <property type="match status" value="1"/>
</dbReference>
<dbReference type="PANTHER" id="PTHR45339:SF1">
    <property type="entry name" value="HYBRID SIGNAL TRANSDUCTION HISTIDINE KINASE J"/>
    <property type="match status" value="1"/>
</dbReference>
<evidence type="ECO:0000259" key="7">
    <source>
        <dbReference type="PROSITE" id="PS50109"/>
    </source>
</evidence>
<comment type="catalytic activity">
    <reaction evidence="1">
        <text>ATP + protein L-histidine = ADP + protein N-phospho-L-histidine.</text>
        <dbReference type="EC" id="2.7.13.3"/>
    </reaction>
</comment>
<dbReference type="Gene3D" id="3.30.565.10">
    <property type="entry name" value="Histidine kinase-like ATPase, C-terminal domain"/>
    <property type="match status" value="1"/>
</dbReference>
<evidence type="ECO:0000256" key="4">
    <source>
        <dbReference type="ARBA" id="ARBA00022777"/>
    </source>
</evidence>
<dbReference type="EMBL" id="VUMR01000098">
    <property type="protein sequence ID" value="MSS57236.1"/>
    <property type="molecule type" value="Genomic_DNA"/>
</dbReference>
<keyword evidence="3 6" id="KW-0597">Phosphoprotein</keyword>
<dbReference type="RefSeq" id="WP_154556765.1">
    <property type="nucleotide sequence ID" value="NZ_VUMR01000098.1"/>
</dbReference>
<gene>
    <name evidence="10" type="ORF">FYJ55_10335</name>
</gene>
<dbReference type="SMART" id="SM00448">
    <property type="entry name" value="REC"/>
    <property type="match status" value="1"/>
</dbReference>
<dbReference type="PRINTS" id="PR00344">
    <property type="entry name" value="BCTRLSENSOR"/>
</dbReference>
<dbReference type="EC" id="2.7.13.3" evidence="2"/>
<evidence type="ECO:0000256" key="6">
    <source>
        <dbReference type="PROSITE-ProRule" id="PRU00169"/>
    </source>
</evidence>
<evidence type="ECO:0000256" key="3">
    <source>
        <dbReference type="ARBA" id="ARBA00022553"/>
    </source>
</evidence>
<keyword evidence="11" id="KW-1185">Reference proteome</keyword>
<keyword evidence="5" id="KW-0902">Two-component regulatory system</keyword>
<sequence length="774" mass="88261">MKIIDNDLTIQEVCGRIGGYHRCSLGDGYPFLYVSLKFQEIFGWSKEEIETRFDNKLMNMVHPEDRNLDLFHSVFRLLGKDGYHYVSESIDIEGDSILHGNISDVTQFIREKEQNNILSALTMDYTSLVLCDLKQDTVEVIKQDASCAEMNGHSYSESLNYFYDNVLMKDSCPNYMDLLSNASLMRTLKEQGSLEWQFQIVPDENGVSNLGARAVFLYEDLNHFKIIMGFRPIDEIVKREKVLELQREIIEGLGKEYFSILLLELDSGQIFSYREVGENGKCIADFCRKYENKWCAFLPAYADEIVTDESRENFLDQLSLDALCSNQDDFSMTYEFKMGNRIIYHQTRIVYVYKKDRSRVAVIGTRNIDDLIKKERMQEAKLKEAYIVAEEANKAKTDFLNNMSHDIRTPMNVILGYNELMKPYLTDPILVDYQHKIEQSGKLLLSIINNVLDMSRIESGKMVVEERAEQIGLVVEEIENVFESSAQEKNIVFTTSVDVDHTHVLWDGFKVREILMNLVGNAFKYTPEGGHIAIDVKELNCTRSGYVRIQTQVKDTGVGMSEDYLPTLFDSFSREYNTTIGKVSGTGLGMAIVKNLVDMMDGDICVKSKVGEGTCFIVTFEHRIADEECIELNQELDVLDGKSVLQGKHVLLVEDNELNAEIAMAILEQSGLILDRVEDGLACINRLSEVDADLYDLILMDIQMPNVNGYEATRRIRQFKNLKKASIPILAMTANAFEEDKKMAMEAGMNGHISKPIDVNALENQIINLFKKVS</sequence>
<dbReference type="GeneID" id="93159679"/>
<dbReference type="SMART" id="SM00387">
    <property type="entry name" value="HATPase_c"/>
    <property type="match status" value="1"/>
</dbReference>
<evidence type="ECO:0000256" key="1">
    <source>
        <dbReference type="ARBA" id="ARBA00000085"/>
    </source>
</evidence>
<accession>A0A6N7V5Y6</accession>
<keyword evidence="4" id="KW-0418">Kinase</keyword>
<dbReference type="InterPro" id="IPR001789">
    <property type="entry name" value="Sig_transdc_resp-reg_receiver"/>
</dbReference>
<dbReference type="PROSITE" id="PS50110">
    <property type="entry name" value="RESPONSE_REGULATORY"/>
    <property type="match status" value="1"/>
</dbReference>
<dbReference type="InterPro" id="IPR004358">
    <property type="entry name" value="Sig_transdc_His_kin-like_C"/>
</dbReference>
<feature type="domain" description="Histidine kinase" evidence="7">
    <location>
        <begin position="402"/>
        <end position="624"/>
    </location>
</feature>
<dbReference type="SUPFAM" id="SSF52172">
    <property type="entry name" value="CheY-like"/>
    <property type="match status" value="1"/>
</dbReference>
<dbReference type="SMART" id="SM00388">
    <property type="entry name" value="HisKA"/>
    <property type="match status" value="1"/>
</dbReference>
<dbReference type="Pfam" id="PF00072">
    <property type="entry name" value="Response_reg"/>
    <property type="match status" value="1"/>
</dbReference>
<dbReference type="AlphaFoldDB" id="A0A6N7V5Y6"/>
<dbReference type="PANTHER" id="PTHR45339">
    <property type="entry name" value="HYBRID SIGNAL TRANSDUCTION HISTIDINE KINASE J"/>
    <property type="match status" value="1"/>
</dbReference>
<dbReference type="Gene3D" id="3.40.50.2300">
    <property type="match status" value="1"/>
</dbReference>
<dbReference type="CDD" id="cd00082">
    <property type="entry name" value="HisKA"/>
    <property type="match status" value="1"/>
</dbReference>
<evidence type="ECO:0000256" key="2">
    <source>
        <dbReference type="ARBA" id="ARBA00012438"/>
    </source>
</evidence>
<reference evidence="10 11" key="1">
    <citation type="submission" date="2019-08" db="EMBL/GenBank/DDBJ databases">
        <title>In-depth cultivation of the pig gut microbiome towards novel bacterial diversity and tailored functional studies.</title>
        <authorList>
            <person name="Wylensek D."/>
            <person name="Hitch T.C.A."/>
            <person name="Clavel T."/>
        </authorList>
    </citation>
    <scope>NUCLEOTIDE SEQUENCE [LARGE SCALE GENOMIC DNA]</scope>
    <source>
        <strain evidence="10 11">LKV-472-APC-3</strain>
    </source>
</reference>
<protein>
    <recommendedName>
        <fullName evidence="2">histidine kinase</fullName>
        <ecNumber evidence="2">2.7.13.3</ecNumber>
    </recommendedName>
</protein>
<dbReference type="InterPro" id="IPR000014">
    <property type="entry name" value="PAS"/>
</dbReference>
<proteinExistence type="predicted"/>
<dbReference type="PROSITE" id="PS50112">
    <property type="entry name" value="PAS"/>
    <property type="match status" value="1"/>
</dbReference>
<evidence type="ECO:0000259" key="8">
    <source>
        <dbReference type="PROSITE" id="PS50110"/>
    </source>
</evidence>
<evidence type="ECO:0000313" key="11">
    <source>
        <dbReference type="Proteomes" id="UP000434241"/>
    </source>
</evidence>
<comment type="caution">
    <text evidence="10">The sequence shown here is derived from an EMBL/GenBank/DDBJ whole genome shotgun (WGS) entry which is preliminary data.</text>
</comment>
<dbReference type="InterPro" id="IPR011006">
    <property type="entry name" value="CheY-like_superfamily"/>
</dbReference>
<dbReference type="Pfam" id="PF00512">
    <property type="entry name" value="HisKA"/>
    <property type="match status" value="1"/>
</dbReference>